<dbReference type="InterPro" id="IPR051811">
    <property type="entry name" value="Cytochrome_c550/c551-like"/>
</dbReference>
<dbReference type="Pfam" id="PF13442">
    <property type="entry name" value="Cytochrome_CBB3"/>
    <property type="match status" value="1"/>
</dbReference>
<accession>F9DNB9</accession>
<proteinExistence type="predicted"/>
<dbReference type="NCBIfam" id="NF045773">
    <property type="entry name" value="cytochro_C550"/>
    <property type="match status" value="1"/>
</dbReference>
<dbReference type="Proteomes" id="UP000005316">
    <property type="component" value="Unassembled WGS sequence"/>
</dbReference>
<sequence length="129" mass="13760">MKEGNPMNKNPVVPYLLIFALGIGLIFFMSLYGLDQKKEIAGPDEEEATTEENANTGEFDAEAVAQQKCVSCHGDNLSGGMGPALNGQAFPAEEMHDAIKDGVPGTAMPAGLVPDENIDEMVEYILSLD</sequence>
<dbReference type="InterPro" id="IPR009056">
    <property type="entry name" value="Cyt_c-like_dom"/>
</dbReference>
<dbReference type="PANTHER" id="PTHR37823:SF4">
    <property type="entry name" value="MENAQUINOL-CYTOCHROME C REDUCTASE CYTOCHROME B_C SUBUNIT"/>
    <property type="match status" value="1"/>
</dbReference>
<keyword evidence="3 7" id="KW-0479">Metal-binding</keyword>
<keyword evidence="2 6" id="KW-0349">Heme</keyword>
<dbReference type="AlphaFoldDB" id="F9DNB9"/>
<feature type="binding site" description="axial binding residue" evidence="7">
    <location>
        <position position="73"/>
    </location>
    <ligand>
        <name>heme c</name>
        <dbReference type="ChEBI" id="CHEBI:61717"/>
    </ligand>
    <ligandPart>
        <name>Fe</name>
        <dbReference type="ChEBI" id="CHEBI:18248"/>
    </ligandPart>
</feature>
<dbReference type="InterPro" id="IPR054780">
    <property type="entry name" value="Cytochro_C550_firm"/>
</dbReference>
<dbReference type="PROSITE" id="PS51007">
    <property type="entry name" value="CYTC"/>
    <property type="match status" value="1"/>
</dbReference>
<feature type="binding site" description="covalent" evidence="6">
    <location>
        <position position="69"/>
    </location>
    <ligand>
        <name>heme c</name>
        <dbReference type="ChEBI" id="CHEBI:61717"/>
    </ligand>
</feature>
<dbReference type="PANTHER" id="PTHR37823">
    <property type="entry name" value="CYTOCHROME C-553-LIKE"/>
    <property type="match status" value="1"/>
</dbReference>
<keyword evidence="1" id="KW-0813">Transport</keyword>
<evidence type="ECO:0000256" key="1">
    <source>
        <dbReference type="ARBA" id="ARBA00022448"/>
    </source>
</evidence>
<dbReference type="EMBL" id="AFPZ01000010">
    <property type="protein sequence ID" value="EGQ27675.1"/>
    <property type="molecule type" value="Genomic_DNA"/>
</dbReference>
<name>F9DNB9_9BACL</name>
<dbReference type="SUPFAM" id="SSF46626">
    <property type="entry name" value="Cytochrome c"/>
    <property type="match status" value="1"/>
</dbReference>
<evidence type="ECO:0000256" key="2">
    <source>
        <dbReference type="ARBA" id="ARBA00022617"/>
    </source>
</evidence>
<evidence type="ECO:0000256" key="6">
    <source>
        <dbReference type="PIRSR" id="PIRSR000025-1"/>
    </source>
</evidence>
<dbReference type="PIRSF" id="PIRSF000025">
    <property type="entry name" value="Cytc_Bsub_c550"/>
    <property type="match status" value="1"/>
</dbReference>
<evidence type="ECO:0000256" key="4">
    <source>
        <dbReference type="ARBA" id="ARBA00022982"/>
    </source>
</evidence>
<organism evidence="10 11">
    <name type="scientific">Sporosarcina newyorkensis 2681</name>
    <dbReference type="NCBI Taxonomy" id="1027292"/>
    <lineage>
        <taxon>Bacteria</taxon>
        <taxon>Bacillati</taxon>
        <taxon>Bacillota</taxon>
        <taxon>Bacilli</taxon>
        <taxon>Bacillales</taxon>
        <taxon>Caryophanaceae</taxon>
        <taxon>Sporosarcina</taxon>
    </lineage>
</organism>
<dbReference type="GO" id="GO:0009055">
    <property type="term" value="F:electron transfer activity"/>
    <property type="evidence" value="ECO:0007669"/>
    <property type="project" value="InterPro"/>
</dbReference>
<keyword evidence="4" id="KW-0249">Electron transport</keyword>
<protein>
    <submittedName>
        <fullName evidence="10">Cytochrome c-551</fullName>
    </submittedName>
</protein>
<feature type="transmembrane region" description="Helical" evidence="8">
    <location>
        <begin position="12"/>
        <end position="34"/>
    </location>
</feature>
<dbReference type="STRING" id="759851.SAMN04244570_0653"/>
<feature type="domain" description="Cytochrome c" evidence="9">
    <location>
        <begin position="52"/>
        <end position="129"/>
    </location>
</feature>
<reference evidence="10 11" key="1">
    <citation type="submission" date="2011-04" db="EMBL/GenBank/DDBJ databases">
        <authorList>
            <person name="Muzny D."/>
            <person name="Qin X."/>
            <person name="Deng J."/>
            <person name="Jiang H."/>
            <person name="Liu Y."/>
            <person name="Qu J."/>
            <person name="Song X.-Z."/>
            <person name="Zhang L."/>
            <person name="Thornton R."/>
            <person name="Coyle M."/>
            <person name="Francisco L."/>
            <person name="Jackson L."/>
            <person name="Javaid M."/>
            <person name="Korchina V."/>
            <person name="Kovar C."/>
            <person name="Mata R."/>
            <person name="Mathew T."/>
            <person name="Ngo R."/>
            <person name="Nguyen L."/>
            <person name="Nguyen N."/>
            <person name="Okwuonu G."/>
            <person name="Ongeri F."/>
            <person name="Pham C."/>
            <person name="Simmons D."/>
            <person name="Wilczek-Boney K."/>
            <person name="Hale W."/>
            <person name="Jakkamsetti A."/>
            <person name="Pham P."/>
            <person name="Ruth R."/>
            <person name="San Lucas F."/>
            <person name="Warren J."/>
            <person name="Zhang J."/>
            <person name="Zhao Z."/>
            <person name="Zhou C."/>
            <person name="Zhu D."/>
            <person name="Lee S."/>
            <person name="Bess C."/>
            <person name="Blankenburg K."/>
            <person name="Forbes L."/>
            <person name="Fu Q."/>
            <person name="Gubbala S."/>
            <person name="Hirani K."/>
            <person name="Jayaseelan J.C."/>
            <person name="Lara F."/>
            <person name="Munidasa M."/>
            <person name="Palculict T."/>
            <person name="Patil S."/>
            <person name="Pu L.-L."/>
            <person name="Saada N."/>
            <person name="Tang L."/>
            <person name="Weissenberger G."/>
            <person name="Zhu Y."/>
            <person name="Hemphill L."/>
            <person name="Shang Y."/>
            <person name="Youmans B."/>
            <person name="Ayvaz T."/>
            <person name="Ross M."/>
            <person name="Santibanez J."/>
            <person name="Aqrawi P."/>
            <person name="Gross S."/>
            <person name="Joshi V."/>
            <person name="Fowler G."/>
            <person name="Nazareth L."/>
            <person name="Reid J."/>
            <person name="Worley K."/>
            <person name="Petrosino J."/>
            <person name="Highlander S."/>
            <person name="Gibbs R."/>
        </authorList>
    </citation>
    <scope>NUCLEOTIDE SEQUENCE [LARGE SCALE GENOMIC DNA]</scope>
    <source>
        <strain evidence="10 11">2681</strain>
    </source>
</reference>
<evidence type="ECO:0000313" key="11">
    <source>
        <dbReference type="Proteomes" id="UP000005316"/>
    </source>
</evidence>
<dbReference type="eggNOG" id="COG2010">
    <property type="taxonomic scope" value="Bacteria"/>
</dbReference>
<dbReference type="InterPro" id="IPR012218">
    <property type="entry name" value="Cyt_c_BACSU-c550-type"/>
</dbReference>
<comment type="PTM">
    <text evidence="6">Binds 1 heme c group covalently per subunit.</text>
</comment>
<evidence type="ECO:0000256" key="7">
    <source>
        <dbReference type="PIRSR" id="PIRSR000025-2"/>
    </source>
</evidence>
<dbReference type="Gene3D" id="1.10.760.10">
    <property type="entry name" value="Cytochrome c-like domain"/>
    <property type="match status" value="1"/>
</dbReference>
<keyword evidence="8" id="KW-0472">Membrane</keyword>
<keyword evidence="5 7" id="KW-0408">Iron</keyword>
<dbReference type="GO" id="GO:0016020">
    <property type="term" value="C:membrane"/>
    <property type="evidence" value="ECO:0007669"/>
    <property type="project" value="InterPro"/>
</dbReference>
<evidence type="ECO:0000259" key="9">
    <source>
        <dbReference type="PROSITE" id="PS51007"/>
    </source>
</evidence>
<dbReference type="InterPro" id="IPR036909">
    <property type="entry name" value="Cyt_c-like_dom_sf"/>
</dbReference>
<dbReference type="GO" id="GO:0020037">
    <property type="term" value="F:heme binding"/>
    <property type="evidence" value="ECO:0007669"/>
    <property type="project" value="InterPro"/>
</dbReference>
<evidence type="ECO:0000256" key="5">
    <source>
        <dbReference type="ARBA" id="ARBA00023004"/>
    </source>
</evidence>
<comment type="caution">
    <text evidence="10">The sequence shown here is derived from an EMBL/GenBank/DDBJ whole genome shotgun (WGS) entry which is preliminary data.</text>
</comment>
<evidence type="ECO:0000256" key="3">
    <source>
        <dbReference type="ARBA" id="ARBA00022723"/>
    </source>
</evidence>
<keyword evidence="8" id="KW-0812">Transmembrane</keyword>
<feature type="binding site" description="axial binding residue" evidence="7">
    <location>
        <position position="108"/>
    </location>
    <ligand>
        <name>heme c</name>
        <dbReference type="ChEBI" id="CHEBI:61717"/>
    </ligand>
    <ligandPart>
        <name>Fe</name>
        <dbReference type="ChEBI" id="CHEBI:18248"/>
    </ligandPart>
</feature>
<gene>
    <name evidence="10" type="primary">cccA</name>
    <name evidence="10" type="ORF">HMPREF9372_0299</name>
</gene>
<keyword evidence="8" id="KW-1133">Transmembrane helix</keyword>
<dbReference type="GO" id="GO:0005506">
    <property type="term" value="F:iron ion binding"/>
    <property type="evidence" value="ECO:0007669"/>
    <property type="project" value="InterPro"/>
</dbReference>
<evidence type="ECO:0000313" key="10">
    <source>
        <dbReference type="EMBL" id="EGQ27675.1"/>
    </source>
</evidence>
<evidence type="ECO:0000256" key="8">
    <source>
        <dbReference type="SAM" id="Phobius"/>
    </source>
</evidence>
<feature type="binding site" description="covalent" evidence="6">
    <location>
        <position position="72"/>
    </location>
    <ligand>
        <name>heme c</name>
        <dbReference type="ChEBI" id="CHEBI:61717"/>
    </ligand>
</feature>
<dbReference type="HOGENOM" id="CLU_134966_1_0_9"/>